<dbReference type="Proteomes" id="UP000750711">
    <property type="component" value="Unassembled WGS sequence"/>
</dbReference>
<proteinExistence type="predicted"/>
<organism evidence="2 3">
    <name type="scientific">Trichoglossum hirsutum</name>
    <dbReference type="NCBI Taxonomy" id="265104"/>
    <lineage>
        <taxon>Eukaryota</taxon>
        <taxon>Fungi</taxon>
        <taxon>Dikarya</taxon>
        <taxon>Ascomycota</taxon>
        <taxon>Pezizomycotina</taxon>
        <taxon>Geoglossomycetes</taxon>
        <taxon>Geoglossales</taxon>
        <taxon>Geoglossaceae</taxon>
        <taxon>Trichoglossum</taxon>
    </lineage>
</organism>
<comment type="caution">
    <text evidence="2">The sequence shown here is derived from an EMBL/GenBank/DDBJ whole genome shotgun (WGS) entry which is preliminary data.</text>
</comment>
<name>A0A9P8RR18_9PEZI</name>
<gene>
    <name evidence="2" type="ORF">GP486_003150</name>
</gene>
<keyword evidence="3" id="KW-1185">Reference proteome</keyword>
<protein>
    <submittedName>
        <fullName evidence="2">Uncharacterized protein</fullName>
    </submittedName>
</protein>
<evidence type="ECO:0000313" key="3">
    <source>
        <dbReference type="Proteomes" id="UP000750711"/>
    </source>
</evidence>
<dbReference type="AlphaFoldDB" id="A0A9P8RR18"/>
<evidence type="ECO:0000313" key="2">
    <source>
        <dbReference type="EMBL" id="KAH0562147.1"/>
    </source>
</evidence>
<evidence type="ECO:0000256" key="1">
    <source>
        <dbReference type="SAM" id="MobiDB-lite"/>
    </source>
</evidence>
<reference evidence="2" key="1">
    <citation type="submission" date="2021-03" db="EMBL/GenBank/DDBJ databases">
        <title>Comparative genomics and phylogenomic investigation of the class Geoglossomycetes provide insights into ecological specialization and systematics.</title>
        <authorList>
            <person name="Melie T."/>
            <person name="Pirro S."/>
            <person name="Miller A.N."/>
            <person name="Quandt A."/>
        </authorList>
    </citation>
    <scope>NUCLEOTIDE SEQUENCE</scope>
    <source>
        <strain evidence="2">CAQ_001_2017</strain>
    </source>
</reference>
<accession>A0A9P8RR18</accession>
<sequence length="297" mass="33526">MDPAMKATIMKHRSPKPPPSKHLNPLQVKLKNNPYAHALAAPVRQCAILKTRLPSSFLIRYRLVAHPETGALWYIPQGMAKPVPVDRAPSDLEEQLSLSAPPNGPSSYALSSASLLQHITLQRKKRKLFTWELLNRCQALEAKSNIIWRRDMHEFVLGLLRKRVHNETNYIATRRCFSRCATLEEVQRKKQVGFVLWFGRPSSAHRDVPNDKEDGGPMSYTTIATQRPVAEVAVYNLPRLLGRGLADALRHDFGLEPHNEAVVVKSRRSTVDAGVWLWKLEGYLAGFEEAPGECTED</sequence>
<feature type="region of interest" description="Disordered" evidence="1">
    <location>
        <begin position="1"/>
        <end position="22"/>
    </location>
</feature>
<dbReference type="EMBL" id="JAGHQM010000402">
    <property type="protein sequence ID" value="KAH0562147.1"/>
    <property type="molecule type" value="Genomic_DNA"/>
</dbReference>